<dbReference type="InterPro" id="IPR036736">
    <property type="entry name" value="ACP-like_sf"/>
</dbReference>
<dbReference type="EMBL" id="JACSPQ010000001">
    <property type="protein sequence ID" value="MBD8000880.1"/>
    <property type="molecule type" value="Genomic_DNA"/>
</dbReference>
<evidence type="ECO:0000313" key="9">
    <source>
        <dbReference type="EMBL" id="MBD8000880.1"/>
    </source>
</evidence>
<dbReference type="Pfam" id="PF00550">
    <property type="entry name" value="PP-binding"/>
    <property type="match status" value="1"/>
</dbReference>
<dbReference type="InterPro" id="IPR003231">
    <property type="entry name" value="ACP"/>
</dbReference>
<dbReference type="Gene3D" id="1.10.1200.10">
    <property type="entry name" value="ACP-like"/>
    <property type="match status" value="1"/>
</dbReference>
<keyword evidence="3 7" id="KW-0597">Phosphoprotein</keyword>
<reference evidence="9 10" key="1">
    <citation type="submission" date="2020-08" db="EMBL/GenBank/DDBJ databases">
        <title>A Genomic Blueprint of the Chicken Gut Microbiome.</title>
        <authorList>
            <person name="Gilroy R."/>
            <person name="Ravi A."/>
            <person name="Getino M."/>
            <person name="Pursley I."/>
            <person name="Horton D.L."/>
            <person name="Alikhan N.-F."/>
            <person name="Baker D."/>
            <person name="Gharbi K."/>
            <person name="Hall N."/>
            <person name="Watson M."/>
            <person name="Adriaenssens E.M."/>
            <person name="Foster-Nyarko E."/>
            <person name="Jarju S."/>
            <person name="Secka A."/>
            <person name="Antonio M."/>
            <person name="Oren A."/>
            <person name="Chaudhuri R."/>
            <person name="La Ragione R.M."/>
            <person name="Hildebrand F."/>
            <person name="Pallen M.J."/>
        </authorList>
    </citation>
    <scope>NUCLEOTIDE SEQUENCE [LARGE SCALE GENOMIC DNA]</scope>
    <source>
        <strain evidence="9 10">Sa1YUN3</strain>
    </source>
</reference>
<comment type="caution">
    <text evidence="9">The sequence shown here is derived from an EMBL/GenBank/DDBJ whole genome shotgun (WGS) entry which is preliminary data.</text>
</comment>
<keyword evidence="4 7" id="KW-0276">Fatty acid metabolism</keyword>
<name>A0ABR8V7X4_9BACT</name>
<evidence type="ECO:0000256" key="5">
    <source>
        <dbReference type="ARBA" id="ARBA00023098"/>
    </source>
</evidence>
<keyword evidence="6 7" id="KW-0275">Fatty acid biosynthesis</keyword>
<evidence type="ECO:0000256" key="3">
    <source>
        <dbReference type="ARBA" id="ARBA00022553"/>
    </source>
</evidence>
<evidence type="ECO:0000256" key="7">
    <source>
        <dbReference type="HAMAP-Rule" id="MF_01217"/>
    </source>
</evidence>
<evidence type="ECO:0000256" key="4">
    <source>
        <dbReference type="ARBA" id="ARBA00022832"/>
    </source>
</evidence>
<dbReference type="HAMAP" id="MF_01217">
    <property type="entry name" value="Acyl_carrier"/>
    <property type="match status" value="1"/>
</dbReference>
<evidence type="ECO:0000256" key="6">
    <source>
        <dbReference type="ARBA" id="ARBA00023160"/>
    </source>
</evidence>
<dbReference type="PROSITE" id="PS00012">
    <property type="entry name" value="PHOSPHOPANTETHEINE"/>
    <property type="match status" value="1"/>
</dbReference>
<keyword evidence="2 7" id="KW-0444">Lipid biosynthesis</keyword>
<dbReference type="PROSITE" id="PS50075">
    <property type="entry name" value="CARRIER"/>
    <property type="match status" value="1"/>
</dbReference>
<accession>A0ABR8V7X4</accession>
<comment type="similarity">
    <text evidence="7">Belongs to the acyl carrier protein (ACP) family.</text>
</comment>
<evidence type="ECO:0000313" key="10">
    <source>
        <dbReference type="Proteomes" id="UP000616346"/>
    </source>
</evidence>
<dbReference type="Proteomes" id="UP000616346">
    <property type="component" value="Unassembled WGS sequence"/>
</dbReference>
<evidence type="ECO:0000256" key="1">
    <source>
        <dbReference type="ARBA" id="ARBA00022450"/>
    </source>
</evidence>
<feature type="domain" description="Carrier" evidence="8">
    <location>
        <begin position="1"/>
        <end position="79"/>
    </location>
</feature>
<evidence type="ECO:0000256" key="2">
    <source>
        <dbReference type="ARBA" id="ARBA00022516"/>
    </source>
</evidence>
<comment type="function">
    <text evidence="7">Carrier of the growing fatty acid chain in fatty acid biosynthesis.</text>
</comment>
<dbReference type="InterPro" id="IPR009081">
    <property type="entry name" value="PP-bd_ACP"/>
</dbReference>
<comment type="PTM">
    <text evidence="7">4'-phosphopantetheine is transferred from CoA to a specific serine of apo-ACP by AcpS. This modification is essential for activity because fatty acids are bound in thioester linkage to the sulfhydryl of the prosthetic group.</text>
</comment>
<comment type="pathway">
    <text evidence="7">Lipid metabolism; fatty acid biosynthesis.</text>
</comment>
<keyword evidence="7" id="KW-0963">Cytoplasm</keyword>
<keyword evidence="1 7" id="KW-0596">Phosphopantetheine</keyword>
<proteinExistence type="inferred from homology"/>
<dbReference type="InterPro" id="IPR006162">
    <property type="entry name" value="Ppantetheine_attach_site"/>
</dbReference>
<protein>
    <recommendedName>
        <fullName evidence="7">Acyl carrier protein</fullName>
        <shortName evidence="7">ACP</shortName>
    </recommendedName>
</protein>
<dbReference type="SUPFAM" id="SSF47336">
    <property type="entry name" value="ACP-like"/>
    <property type="match status" value="1"/>
</dbReference>
<evidence type="ECO:0000259" key="8">
    <source>
        <dbReference type="PROSITE" id="PS50075"/>
    </source>
</evidence>
<keyword evidence="10" id="KW-1185">Reference proteome</keyword>
<feature type="modified residue" description="O-(pantetheine 4'-phosphoryl)serine" evidence="7">
    <location>
        <position position="39"/>
    </location>
</feature>
<comment type="subcellular location">
    <subcellularLocation>
        <location evidence="7">Cytoplasm</location>
    </subcellularLocation>
</comment>
<organism evidence="9 10">
    <name type="scientific">Phocaeicola faecium</name>
    <dbReference type="NCBI Taxonomy" id="2762213"/>
    <lineage>
        <taxon>Bacteria</taxon>
        <taxon>Pseudomonadati</taxon>
        <taxon>Bacteroidota</taxon>
        <taxon>Bacteroidia</taxon>
        <taxon>Bacteroidales</taxon>
        <taxon>Bacteroidaceae</taxon>
        <taxon>Phocaeicola</taxon>
    </lineage>
</organism>
<sequence>MTKEEIIEKARTILAEEFEIDVDTITPDASLKDTLGLDSLDLVDVVVLAQQNFGVTLTGPDFVDVKTFSDFYELLEKKINA</sequence>
<keyword evidence="5 7" id="KW-0443">Lipid metabolism</keyword>
<gene>
    <name evidence="7" type="primary">acpP</name>
    <name evidence="9" type="ORF">H9626_01375</name>
</gene>
<dbReference type="RefSeq" id="WP_122296057.1">
    <property type="nucleotide sequence ID" value="NZ_JACSPQ010000001.1"/>
</dbReference>